<evidence type="ECO:0000313" key="2">
    <source>
        <dbReference type="Proteomes" id="UP000281343"/>
    </source>
</evidence>
<gene>
    <name evidence="1" type="ORF">D9R08_11680</name>
</gene>
<dbReference type="OrthoDB" id="7864219at2"/>
<evidence type="ECO:0008006" key="3">
    <source>
        <dbReference type="Google" id="ProtNLM"/>
    </source>
</evidence>
<protein>
    <recommendedName>
        <fullName evidence="3">DUF1488 family protein</fullName>
    </recommendedName>
</protein>
<accession>A0A3L9Y3R8</accession>
<dbReference type="EMBL" id="RCNT01000005">
    <property type="protein sequence ID" value="RMA42105.1"/>
    <property type="molecule type" value="Genomic_DNA"/>
</dbReference>
<dbReference type="RefSeq" id="WP_121898214.1">
    <property type="nucleotide sequence ID" value="NZ_RCNT01000005.1"/>
</dbReference>
<comment type="caution">
    <text evidence="1">The sequence shown here is derived from an EMBL/GenBank/DDBJ whole genome shotgun (WGS) entry which is preliminary data.</text>
</comment>
<keyword evidence="2" id="KW-1185">Reference proteome</keyword>
<organism evidence="1 2">
    <name type="scientific">Rhodophyticola porphyridii</name>
    <dbReference type="NCBI Taxonomy" id="1852017"/>
    <lineage>
        <taxon>Bacteria</taxon>
        <taxon>Pseudomonadati</taxon>
        <taxon>Pseudomonadota</taxon>
        <taxon>Alphaproteobacteria</taxon>
        <taxon>Rhodobacterales</taxon>
        <taxon>Roseobacteraceae</taxon>
        <taxon>Rhodophyticola</taxon>
    </lineage>
</organism>
<proteinExistence type="predicted"/>
<dbReference type="AlphaFoldDB" id="A0A3L9Y3R8"/>
<name>A0A3L9Y3R8_9RHOB</name>
<reference evidence="1 2" key="1">
    <citation type="submission" date="2018-10" db="EMBL/GenBank/DDBJ databases">
        <authorList>
            <person name="Jung H.S."/>
            <person name="Jeon C.O."/>
        </authorList>
    </citation>
    <scope>NUCLEOTIDE SEQUENCE [LARGE SCALE GENOMIC DNA]</scope>
    <source>
        <strain evidence="1 2">MA-7-27</strain>
    </source>
</reference>
<dbReference type="Proteomes" id="UP000281343">
    <property type="component" value="Unassembled WGS sequence"/>
</dbReference>
<evidence type="ECO:0000313" key="1">
    <source>
        <dbReference type="EMBL" id="RMA42105.1"/>
    </source>
</evidence>
<sequence length="86" mass="9182">MDVLGKTKDGAAYRVAIGLDGKPPVELWVSDALLSSEYGRDARVSHTEAYEWIAANQHALADAARVLANGKTPRAPYDGLALAEES</sequence>